<dbReference type="EMBL" id="CAJVQC010087493">
    <property type="protein sequence ID" value="CAG8823388.1"/>
    <property type="molecule type" value="Genomic_DNA"/>
</dbReference>
<dbReference type="Proteomes" id="UP000789920">
    <property type="component" value="Unassembled WGS sequence"/>
</dbReference>
<organism evidence="1 2">
    <name type="scientific">Racocetra persica</name>
    <dbReference type="NCBI Taxonomy" id="160502"/>
    <lineage>
        <taxon>Eukaryota</taxon>
        <taxon>Fungi</taxon>
        <taxon>Fungi incertae sedis</taxon>
        <taxon>Mucoromycota</taxon>
        <taxon>Glomeromycotina</taxon>
        <taxon>Glomeromycetes</taxon>
        <taxon>Diversisporales</taxon>
        <taxon>Gigasporaceae</taxon>
        <taxon>Racocetra</taxon>
    </lineage>
</organism>
<accession>A0ACA9S216</accession>
<reference evidence="1" key="1">
    <citation type="submission" date="2021-06" db="EMBL/GenBank/DDBJ databases">
        <authorList>
            <person name="Kallberg Y."/>
            <person name="Tangrot J."/>
            <person name="Rosling A."/>
        </authorList>
    </citation>
    <scope>NUCLEOTIDE SEQUENCE</scope>
    <source>
        <strain evidence="1">MA461A</strain>
    </source>
</reference>
<comment type="caution">
    <text evidence="1">The sequence shown here is derived from an EMBL/GenBank/DDBJ whole genome shotgun (WGS) entry which is preliminary data.</text>
</comment>
<sequence>NDPGAHVHEILAYHQVIEFVTKYVDDHPGTVLISVSDHETGGLTLSRQTNASYPQYLWYPDVISRIKNSSSALAMELSNYWNTDRDNYVKDTILCNCLGIDDFTDDEVKFLVANQTKMDYEYYMANLTSWRARLGWTTHGHTGVDVSLFAHGINTGPLRGNHENTYIGQFIADYLDLDLDSITLKLN</sequence>
<name>A0ACA9S216_9GLOM</name>
<keyword evidence="2" id="KW-1185">Reference proteome</keyword>
<evidence type="ECO:0000313" key="1">
    <source>
        <dbReference type="EMBL" id="CAG8823388.1"/>
    </source>
</evidence>
<feature type="non-terminal residue" evidence="1">
    <location>
        <position position="1"/>
    </location>
</feature>
<evidence type="ECO:0000313" key="2">
    <source>
        <dbReference type="Proteomes" id="UP000789920"/>
    </source>
</evidence>
<protein>
    <submittedName>
        <fullName evidence="1">9901_t:CDS:1</fullName>
    </submittedName>
</protein>
<gene>
    <name evidence="1" type="ORF">RPERSI_LOCUS26007</name>
</gene>
<feature type="non-terminal residue" evidence="1">
    <location>
        <position position="187"/>
    </location>
</feature>
<proteinExistence type="predicted"/>